<feature type="domain" description="Spore coat protein U/FanG" evidence="2">
    <location>
        <begin position="24"/>
        <end position="170"/>
    </location>
</feature>
<dbReference type="OrthoDB" id="8588792at2"/>
<protein>
    <submittedName>
        <fullName evidence="3">Spore coat protein U</fullName>
    </submittedName>
</protein>
<proteinExistence type="predicted"/>
<accession>A0A246HQQ0</accession>
<keyword evidence="1" id="KW-0732">Signal</keyword>
<gene>
    <name evidence="3" type="ORF">CEE60_06460</name>
</gene>
<sequence>MTLRAWLSAGLVLAALLGSGVARADTTCTASAPTTLPFGTITNGASGVTDASMTITITCSTAALSLLATASVRMCIGLGTGSTGATLLPARSMAINATPPQGNGDTLAYQLYSNSNRTTPWGLAPAGNPAAVVADLTYPVPLLGGSGSTTVTLYGRIPAAQTLSAGTFSSSYAGANVVLQYAYNERLALSSPTPATCNAASGVTGTKSGSNAFTFTTSATVLPQCSTYVTTDMDFGSNAGAITANLDRTSTIGLTCINRTAYSIGLDNGQNALGNVRRMRFTAPDSSVYYIPYELYRDPARSQRWGTTINTDTLAGTGNGAAQTLTVYGRAPPTAGAIPAQGSYNDVITVTITY</sequence>
<dbReference type="PANTHER" id="PTHR37089:SF4">
    <property type="entry name" value="EXPORTED PROTEIN"/>
    <property type="match status" value="1"/>
</dbReference>
<organism evidence="3 4">
    <name type="scientific">Stenotrophomonas maltophilia</name>
    <name type="common">Pseudomonas maltophilia</name>
    <name type="synonym">Xanthomonas maltophilia</name>
    <dbReference type="NCBI Taxonomy" id="40324"/>
    <lineage>
        <taxon>Bacteria</taxon>
        <taxon>Pseudomonadati</taxon>
        <taxon>Pseudomonadota</taxon>
        <taxon>Gammaproteobacteria</taxon>
        <taxon>Lysobacterales</taxon>
        <taxon>Lysobacteraceae</taxon>
        <taxon>Stenotrophomonas</taxon>
        <taxon>Stenotrophomonas maltophilia group</taxon>
    </lineage>
</organism>
<evidence type="ECO:0000313" key="3">
    <source>
        <dbReference type="EMBL" id="OWQ55181.1"/>
    </source>
</evidence>
<dbReference type="SMART" id="SM00972">
    <property type="entry name" value="SCPU"/>
    <property type="match status" value="2"/>
</dbReference>
<evidence type="ECO:0000259" key="2">
    <source>
        <dbReference type="Pfam" id="PF05229"/>
    </source>
</evidence>
<feature type="signal peptide" evidence="1">
    <location>
        <begin position="1"/>
        <end position="24"/>
    </location>
</feature>
<feature type="chain" id="PRO_5012693069" evidence="1">
    <location>
        <begin position="25"/>
        <end position="354"/>
    </location>
</feature>
<dbReference type="InterPro" id="IPR053167">
    <property type="entry name" value="Spore_coat_component"/>
</dbReference>
<evidence type="ECO:0000313" key="4">
    <source>
        <dbReference type="Proteomes" id="UP000198157"/>
    </source>
</evidence>
<dbReference type="EMBL" id="NIVS01000013">
    <property type="protein sequence ID" value="OWQ55181.1"/>
    <property type="molecule type" value="Genomic_DNA"/>
</dbReference>
<evidence type="ECO:0000256" key="1">
    <source>
        <dbReference type="SAM" id="SignalP"/>
    </source>
</evidence>
<name>A0A246HQQ0_STEMA</name>
<dbReference type="PANTHER" id="PTHR37089">
    <property type="entry name" value="PROTEIN U-RELATED"/>
    <property type="match status" value="1"/>
</dbReference>
<dbReference type="Pfam" id="PF05229">
    <property type="entry name" value="SCPU"/>
    <property type="match status" value="2"/>
</dbReference>
<reference evidence="3 4" key="1">
    <citation type="submission" date="2017-06" db="EMBL/GenBank/DDBJ databases">
        <authorList>
            <person name="Kim H.J."/>
            <person name="Triplett B.A."/>
        </authorList>
    </citation>
    <scope>NUCLEOTIDE SEQUENCE [LARGE SCALE GENOMIC DNA]</scope>
    <source>
        <strain evidence="3 4">13146</strain>
    </source>
</reference>
<comment type="caution">
    <text evidence="3">The sequence shown here is derived from an EMBL/GenBank/DDBJ whole genome shotgun (WGS) entry which is preliminary data.</text>
</comment>
<feature type="domain" description="Spore coat protein U/FanG" evidence="2">
    <location>
        <begin position="213"/>
        <end position="351"/>
    </location>
</feature>
<dbReference type="Proteomes" id="UP000198157">
    <property type="component" value="Unassembled WGS sequence"/>
</dbReference>
<dbReference type="AlphaFoldDB" id="A0A246HQQ0"/>
<keyword evidence="3" id="KW-0167">Capsid protein</keyword>
<dbReference type="InterPro" id="IPR007893">
    <property type="entry name" value="Spore_coat_U/FanG"/>
</dbReference>
<keyword evidence="3" id="KW-0946">Virion</keyword>